<keyword evidence="13 19" id="KW-0675">Receptor</keyword>
<protein>
    <recommendedName>
        <fullName evidence="18">Toll-like receptor 5</fullName>
    </recommendedName>
</protein>
<dbReference type="GO" id="GO:0071260">
    <property type="term" value="P:cellular response to mechanical stimulus"/>
    <property type="evidence" value="ECO:0007669"/>
    <property type="project" value="Ensembl"/>
</dbReference>
<dbReference type="GO" id="GO:0002224">
    <property type="term" value="P:toll-like receptor signaling pathway"/>
    <property type="evidence" value="ECO:0007669"/>
    <property type="project" value="InterPro"/>
</dbReference>
<dbReference type="InterPro" id="IPR032675">
    <property type="entry name" value="LRR_dom_sf"/>
</dbReference>
<evidence type="ECO:0000256" key="17">
    <source>
        <dbReference type="ARBA" id="ARBA00062299"/>
    </source>
</evidence>
<evidence type="ECO:0000256" key="5">
    <source>
        <dbReference type="ARBA" id="ARBA00022614"/>
    </source>
</evidence>
<keyword evidence="8" id="KW-0677">Repeat</keyword>
<keyword evidence="23" id="KW-1185">Reference proteome</keyword>
<dbReference type="InterPro" id="IPR001611">
    <property type="entry name" value="Leu-rich_rpt"/>
</dbReference>
<evidence type="ECO:0000256" key="6">
    <source>
        <dbReference type="ARBA" id="ARBA00022692"/>
    </source>
</evidence>
<evidence type="ECO:0000256" key="9">
    <source>
        <dbReference type="ARBA" id="ARBA00022859"/>
    </source>
</evidence>
<evidence type="ECO:0000256" key="10">
    <source>
        <dbReference type="ARBA" id="ARBA00022989"/>
    </source>
</evidence>
<dbReference type="SUPFAM" id="SSF52200">
    <property type="entry name" value="Toll/Interleukin receptor TIR domain"/>
    <property type="match status" value="1"/>
</dbReference>
<reference evidence="22" key="2">
    <citation type="submission" date="2025-08" db="UniProtKB">
        <authorList>
            <consortium name="Ensembl"/>
        </authorList>
    </citation>
    <scope>IDENTIFICATION</scope>
</reference>
<dbReference type="Gene3D" id="3.80.10.10">
    <property type="entry name" value="Ribonuclease Inhibitor"/>
    <property type="match status" value="4"/>
</dbReference>
<dbReference type="GO" id="GO:0004888">
    <property type="term" value="F:transmembrane signaling receptor activity"/>
    <property type="evidence" value="ECO:0007669"/>
    <property type="project" value="InterPro"/>
</dbReference>
<dbReference type="Ensembl" id="ENSMFAT00000063646.2">
    <property type="protein sequence ID" value="ENSMFAP00000013602.2"/>
    <property type="gene ID" value="ENSMFAG00000029363.2"/>
</dbReference>
<dbReference type="FunFam" id="3.80.10.10:FF:000841">
    <property type="entry name" value="Toll-like receptor 5"/>
    <property type="match status" value="1"/>
</dbReference>
<comment type="function">
    <text evidence="16">Pattern recognition receptor (PRR) located on the cell surface that participates in the activation of innate immunity and inflammatory response. Recognizes small molecular motifs named pathogen-associated molecular pattern (PAMPs) expressed by pathogens and microbe-associated molecular patterns (MAMPs) usually expressed by resident microbiota. Upon ligand binding such as bacterial flagellins, recruits intracellular adapter proteins MYD88 and TRIF leading to NF-kappa-B activation, cytokine secretion and induction of the inflammatory response. Plays thereby an important role in the relationship between the intestinal epithelium and enteric microbes and contributes to the gut microbiota composition throughout life.</text>
</comment>
<dbReference type="PANTHER" id="PTHR24365">
    <property type="entry name" value="TOLL-LIKE RECEPTOR"/>
    <property type="match status" value="1"/>
</dbReference>
<evidence type="ECO:0000256" key="3">
    <source>
        <dbReference type="ARBA" id="ARBA00022553"/>
    </source>
</evidence>
<dbReference type="GeneTree" id="ENSGT00940000162464"/>
<evidence type="ECO:0000256" key="11">
    <source>
        <dbReference type="ARBA" id="ARBA00023136"/>
    </source>
</evidence>
<evidence type="ECO:0000256" key="1">
    <source>
        <dbReference type="ARBA" id="ARBA00004479"/>
    </source>
</evidence>
<feature type="domain" description="TIR" evidence="21">
    <location>
        <begin position="704"/>
        <end position="849"/>
    </location>
</feature>
<dbReference type="Bgee" id="ENSMFAG00000029363">
    <property type="expression patterns" value="Expressed in bone marrow and 9 other cell types or tissues"/>
</dbReference>
<dbReference type="SMART" id="SM00255">
    <property type="entry name" value="TIR"/>
    <property type="match status" value="1"/>
</dbReference>
<dbReference type="Pfam" id="PF13855">
    <property type="entry name" value="LRR_8"/>
    <property type="match status" value="5"/>
</dbReference>
<dbReference type="GO" id="GO:0032757">
    <property type="term" value="P:positive regulation of interleukin-8 production"/>
    <property type="evidence" value="ECO:0007669"/>
    <property type="project" value="Ensembl"/>
</dbReference>
<dbReference type="GO" id="GO:0038187">
    <property type="term" value="F:pattern recognition receptor activity"/>
    <property type="evidence" value="ECO:0007669"/>
    <property type="project" value="Ensembl"/>
</dbReference>
<keyword evidence="14" id="KW-0325">Glycoprotein</keyword>
<comment type="subunit">
    <text evidence="17">Homodimer. Interacts with MYD88 (via TIR domain). Interacts with TICAM1 (via TIR domain). Interacts with UNC93B1; this interaction is essential for proper TLR5 localization to the plasma membrane.</text>
</comment>
<evidence type="ECO:0000256" key="13">
    <source>
        <dbReference type="ARBA" id="ARBA00023170"/>
    </source>
</evidence>
<evidence type="ECO:0000259" key="21">
    <source>
        <dbReference type="PROSITE" id="PS50104"/>
    </source>
</evidence>
<keyword evidence="3" id="KW-0597">Phosphoprotein</keyword>
<dbReference type="STRING" id="9541.ENSMFAP00000013602"/>
<evidence type="ECO:0000256" key="19">
    <source>
        <dbReference type="PIRNR" id="PIRNR037595"/>
    </source>
</evidence>
<evidence type="ECO:0000256" key="20">
    <source>
        <dbReference type="SAM" id="Phobius"/>
    </source>
</evidence>
<keyword evidence="10 20" id="KW-1133">Transmembrane helix</keyword>
<dbReference type="PANTHER" id="PTHR24365:SF525">
    <property type="entry name" value="TOLL-LIKE RECEPTOR 5"/>
    <property type="match status" value="1"/>
</dbReference>
<dbReference type="GO" id="GO:0034146">
    <property type="term" value="P:toll-like receptor 5 signaling pathway"/>
    <property type="evidence" value="ECO:0007669"/>
    <property type="project" value="Ensembl"/>
</dbReference>
<dbReference type="SUPFAM" id="SSF52058">
    <property type="entry name" value="L domain-like"/>
    <property type="match status" value="2"/>
</dbReference>
<dbReference type="FunFam" id="3.80.10.10:FF:000306">
    <property type="entry name" value="Toll-like receptor 5"/>
    <property type="match status" value="1"/>
</dbReference>
<evidence type="ECO:0000256" key="16">
    <source>
        <dbReference type="ARBA" id="ARBA00057507"/>
    </source>
</evidence>
<accession>A0A2K5UMF9</accession>
<feature type="transmembrane region" description="Helical" evidence="20">
    <location>
        <begin position="653"/>
        <end position="673"/>
    </location>
</feature>
<dbReference type="InterPro" id="IPR035897">
    <property type="entry name" value="Toll_tir_struct_dom_sf"/>
</dbReference>
<dbReference type="GO" id="GO:0006954">
    <property type="term" value="P:inflammatory response"/>
    <property type="evidence" value="ECO:0007669"/>
    <property type="project" value="UniProtKB-UniRule"/>
</dbReference>
<evidence type="ECO:0000313" key="23">
    <source>
        <dbReference type="Proteomes" id="UP000233100"/>
    </source>
</evidence>
<keyword evidence="11 20" id="KW-0472">Membrane</keyword>
<dbReference type="Gene3D" id="3.40.50.10140">
    <property type="entry name" value="Toll/interleukin-1 receptor homology (TIR) domain"/>
    <property type="match status" value="1"/>
</dbReference>
<dbReference type="InterPro" id="IPR003591">
    <property type="entry name" value="Leu-rich_rpt_typical-subtyp"/>
</dbReference>
<organism evidence="22 23">
    <name type="scientific">Macaca fascicularis</name>
    <name type="common">Crab-eating macaque</name>
    <name type="synonym">Cynomolgus monkey</name>
    <dbReference type="NCBI Taxonomy" id="9541"/>
    <lineage>
        <taxon>Eukaryota</taxon>
        <taxon>Metazoa</taxon>
        <taxon>Chordata</taxon>
        <taxon>Craniata</taxon>
        <taxon>Vertebrata</taxon>
        <taxon>Euteleostomi</taxon>
        <taxon>Mammalia</taxon>
        <taxon>Eutheria</taxon>
        <taxon>Euarchontoglires</taxon>
        <taxon>Primates</taxon>
        <taxon>Haplorrhini</taxon>
        <taxon>Catarrhini</taxon>
        <taxon>Cercopithecidae</taxon>
        <taxon>Cercopithecinae</taxon>
        <taxon>Macaca</taxon>
    </lineage>
</organism>
<dbReference type="InterPro" id="IPR000157">
    <property type="entry name" value="TIR_dom"/>
</dbReference>
<evidence type="ECO:0000256" key="4">
    <source>
        <dbReference type="ARBA" id="ARBA00022588"/>
    </source>
</evidence>
<dbReference type="SMART" id="SM00082">
    <property type="entry name" value="LRRCT"/>
    <property type="match status" value="1"/>
</dbReference>
<evidence type="ECO:0000256" key="14">
    <source>
        <dbReference type="ARBA" id="ARBA00023180"/>
    </source>
</evidence>
<dbReference type="AlphaFoldDB" id="A0A2K5UMF9"/>
<sequence length="871" mass="99222">MPVFSFSLLLHRIMGDHLDLLLGVVLVASPVFGFPSCSFDGRIAFYRFCNLTQVPQVLNTTERLLLSFNYIRTVTVSSFPFLEQLQLLELGNQYTPLTIDKEAFRNLPNLRILDLGSSQIYFLHPDAFQGLFHLFELRLYFCGLSDAVLKDGYFRNLKSLTRLDLSKNQIRSLYLHPSFGKLNSLKSIDFSSNQIFLVCEHELEPLQGKMLSFFSLAANNLYSRVSVDWGKCMNPFRSMVLETLDVSGNGWTVDITGNFSNAISKSQTFSLILAHHIMGAGFGFHNIKDPDQNTFAGLARSSVRHLDLSHGFIFSLNSRVFETLQDLQVLNLAYNKINKIVVEAFYGLDNLQVLNLSYNLLGELYSSNFYGLPKVAYIDLQKNHIGIIQDQTFKFLENLQTLDLRDNALTTIHFIPSIPDIFLSGNKLVTLSEINLTANFIHLSENRLENLDILYFLLRVPHLQILILNQNRLSSCSGDQTPSENPSLEQLFLGGNMLQLAWETQLCWDVFEGLSNLQVLYLNNNYLNSLPPGIFKHLTALKGLSLNSNRLTVLSHNDLPANLEILDISGNQLLAPDPDVFVSLSVLDITHNKFICECTLSTFIHWLNHTNVTIAGPPADIHCVYPDSLSGVSLFSLSTEACDEEEVLKSLKFSLFIVCTVTLTLFLMTILIVTKFRGFCFICYKTAQRLVFKYHPQGTEPDTYKYDAYLCFSSKDFAWVQNALLKHLDTQYSDQNRFNLCFEERDFVPGENHIANIQDAIWNSRKIVCLVSRHFLRDGWCLEAFSYAQGRCLSDLNSALIMVVVGSLSQYQLMKHQSIRGFVQKQQYLRWPEDLQDVGWFLHKLSQQILKKEKEKKKDSNIPLRTVATIS</sequence>
<dbReference type="FunFam" id="3.40.50.10140:FF:000001">
    <property type="entry name" value="Toll-like receptor 2"/>
    <property type="match status" value="1"/>
</dbReference>
<dbReference type="PRINTS" id="PR00019">
    <property type="entry name" value="LEURICHRPT"/>
</dbReference>
<proteinExistence type="inferred from homology"/>
<keyword evidence="4 19" id="KW-0399">Innate immunity</keyword>
<evidence type="ECO:0000256" key="7">
    <source>
        <dbReference type="ARBA" id="ARBA00022729"/>
    </source>
</evidence>
<evidence type="ECO:0000256" key="18">
    <source>
        <dbReference type="ARBA" id="ARBA00072833"/>
    </source>
</evidence>
<dbReference type="VEuPathDB" id="HostDB:ENSMFAG00000029363"/>
<comment type="similarity">
    <text evidence="2 19">Belongs to the Toll-like receptor family.</text>
</comment>
<keyword evidence="7" id="KW-0732">Signal</keyword>
<comment type="subcellular location">
    <subcellularLocation>
        <location evidence="1">Membrane</location>
        <topology evidence="1">Single-pass type I membrane protein</topology>
    </subcellularLocation>
</comment>
<dbReference type="InterPro" id="IPR000483">
    <property type="entry name" value="Cys-rich_flank_reg_C"/>
</dbReference>
<keyword evidence="5" id="KW-0433">Leucine-rich repeat</keyword>
<dbReference type="GO" id="GO:0005886">
    <property type="term" value="C:plasma membrane"/>
    <property type="evidence" value="ECO:0007669"/>
    <property type="project" value="Ensembl"/>
</dbReference>
<evidence type="ECO:0000256" key="15">
    <source>
        <dbReference type="ARBA" id="ARBA00023198"/>
    </source>
</evidence>
<dbReference type="GO" id="GO:0045087">
    <property type="term" value="P:innate immune response"/>
    <property type="evidence" value="ECO:0007669"/>
    <property type="project" value="UniProtKB-UniRule"/>
</dbReference>
<keyword evidence="12" id="KW-1015">Disulfide bond</keyword>
<dbReference type="SMART" id="SM00369">
    <property type="entry name" value="LRR_TYP"/>
    <property type="match status" value="10"/>
</dbReference>
<evidence type="ECO:0000256" key="8">
    <source>
        <dbReference type="ARBA" id="ARBA00022737"/>
    </source>
</evidence>
<dbReference type="InterPro" id="IPR017241">
    <property type="entry name" value="Toll-like_receptor"/>
</dbReference>
<keyword evidence="6 20" id="KW-0812">Transmembrane</keyword>
<dbReference type="Pfam" id="PF01582">
    <property type="entry name" value="TIR"/>
    <property type="match status" value="1"/>
</dbReference>
<dbReference type="SMART" id="SM00365">
    <property type="entry name" value="LRR_SD22"/>
    <property type="match status" value="8"/>
</dbReference>
<keyword evidence="15 19" id="KW-0395">Inflammatory response</keyword>
<name>A0A2K5UMF9_MACFA</name>
<dbReference type="PROSITE" id="PS50104">
    <property type="entry name" value="TIR"/>
    <property type="match status" value="1"/>
</dbReference>
<evidence type="ECO:0000256" key="2">
    <source>
        <dbReference type="ARBA" id="ARBA00009634"/>
    </source>
</evidence>
<dbReference type="Proteomes" id="UP000233100">
    <property type="component" value="Chromosome 1"/>
</dbReference>
<gene>
    <name evidence="22" type="primary">TLR5</name>
</gene>
<evidence type="ECO:0000256" key="12">
    <source>
        <dbReference type="ARBA" id="ARBA00023157"/>
    </source>
</evidence>
<keyword evidence="9 19" id="KW-0391">Immunity</keyword>
<evidence type="ECO:0000313" key="22">
    <source>
        <dbReference type="Ensembl" id="ENSMFAP00000013602.2"/>
    </source>
</evidence>
<dbReference type="GO" id="GO:0005149">
    <property type="term" value="F:interleukin-1 receptor binding"/>
    <property type="evidence" value="ECO:0007669"/>
    <property type="project" value="Ensembl"/>
</dbReference>
<dbReference type="Pfam" id="PF00560">
    <property type="entry name" value="LRR_1"/>
    <property type="match status" value="1"/>
</dbReference>
<reference evidence="22 23" key="1">
    <citation type="submission" date="2013-03" db="EMBL/GenBank/DDBJ databases">
        <authorList>
            <person name="Warren W."/>
            <person name="Wilson R.K."/>
        </authorList>
    </citation>
    <scope>NUCLEOTIDE SEQUENCE</scope>
</reference>
<dbReference type="PIRSF" id="PIRSF037595">
    <property type="entry name" value="Toll-like_receptor"/>
    <property type="match status" value="1"/>
</dbReference>
<reference evidence="22" key="3">
    <citation type="submission" date="2025-09" db="UniProtKB">
        <authorList>
            <consortium name="Ensembl"/>
        </authorList>
    </citation>
    <scope>IDENTIFICATION</scope>
</reference>
<dbReference type="FunFam" id="3.80.10.10:FF:000365">
    <property type="entry name" value="Toll-like receptor 5"/>
    <property type="match status" value="1"/>
</dbReference>
<dbReference type="PROSITE" id="PS51450">
    <property type="entry name" value="LRR"/>
    <property type="match status" value="4"/>
</dbReference>